<protein>
    <submittedName>
        <fullName evidence="3">Uncharacterized protein</fullName>
    </submittedName>
</protein>
<dbReference type="EMBL" id="HE616742">
    <property type="protein sequence ID" value="CCE89362.1"/>
    <property type="molecule type" value="Genomic_DNA"/>
</dbReference>
<proteinExistence type="predicted"/>
<dbReference type="OrthoDB" id="4060030at2759"/>
<dbReference type="AlphaFoldDB" id="G8ZL68"/>
<dbReference type="STRING" id="1076872.G8ZL68"/>
<gene>
    <name evidence="3" type="primary">TDEL0A00300</name>
    <name evidence="3" type="ORF">TDEL_0A00300</name>
</gene>
<feature type="region of interest" description="Disordered" evidence="1">
    <location>
        <begin position="615"/>
        <end position="644"/>
    </location>
</feature>
<dbReference type="KEGG" id="tdl:TDEL_0A00300"/>
<dbReference type="GeneID" id="11503103"/>
<keyword evidence="4" id="KW-1185">Reference proteome</keyword>
<dbReference type="eggNOG" id="ENOG502RXY0">
    <property type="taxonomic scope" value="Eukaryota"/>
</dbReference>
<name>G8ZL68_TORDE</name>
<feature type="region of interest" description="Disordered" evidence="1">
    <location>
        <begin position="303"/>
        <end position="322"/>
    </location>
</feature>
<reference evidence="3 4" key="1">
    <citation type="journal article" date="2011" name="Proc. Natl. Acad. Sci. U.S.A.">
        <title>Evolutionary erosion of yeast sex chromosomes by mating-type switching accidents.</title>
        <authorList>
            <person name="Gordon J.L."/>
            <person name="Armisen D."/>
            <person name="Proux-Wera E."/>
            <person name="Oheigeartaigh S.S."/>
            <person name="Byrne K.P."/>
            <person name="Wolfe K.H."/>
        </authorList>
    </citation>
    <scope>NUCLEOTIDE SEQUENCE [LARGE SCALE GENOMIC DNA]</scope>
    <source>
        <strain evidence="4">ATCC 10662 / CBS 1146 / NBRC 0425 / NCYC 2629 / NRRL Y-866</strain>
    </source>
</reference>
<dbReference type="HOGENOM" id="CLU_388396_0_0_1"/>
<dbReference type="InParanoid" id="G8ZL68"/>
<feature type="compositionally biased region" description="Low complexity" evidence="1">
    <location>
        <begin position="626"/>
        <end position="644"/>
    </location>
</feature>
<feature type="signal peptide" evidence="2">
    <location>
        <begin position="1"/>
        <end position="23"/>
    </location>
</feature>
<organism evidence="3 4">
    <name type="scientific">Torulaspora delbrueckii</name>
    <name type="common">Yeast</name>
    <name type="synonym">Candida colliculosa</name>
    <dbReference type="NCBI Taxonomy" id="4950"/>
    <lineage>
        <taxon>Eukaryota</taxon>
        <taxon>Fungi</taxon>
        <taxon>Dikarya</taxon>
        <taxon>Ascomycota</taxon>
        <taxon>Saccharomycotina</taxon>
        <taxon>Saccharomycetes</taxon>
        <taxon>Saccharomycetales</taxon>
        <taxon>Saccharomycetaceae</taxon>
        <taxon>Torulaspora</taxon>
    </lineage>
</organism>
<accession>G8ZL68</accession>
<evidence type="ECO:0000313" key="4">
    <source>
        <dbReference type="Proteomes" id="UP000005627"/>
    </source>
</evidence>
<evidence type="ECO:0000313" key="3">
    <source>
        <dbReference type="EMBL" id="CCE89362.1"/>
    </source>
</evidence>
<feature type="chain" id="PRO_5003519431" evidence="2">
    <location>
        <begin position="24"/>
        <end position="711"/>
    </location>
</feature>
<evidence type="ECO:0000256" key="2">
    <source>
        <dbReference type="SAM" id="SignalP"/>
    </source>
</evidence>
<dbReference type="RefSeq" id="XP_003678573.1">
    <property type="nucleotide sequence ID" value="XM_003678525.1"/>
</dbReference>
<evidence type="ECO:0000256" key="1">
    <source>
        <dbReference type="SAM" id="MobiDB-lite"/>
    </source>
</evidence>
<sequence>MASLFRFLIGSLISLAFLTTVTAAGKHEPFFMNVELSDAYTGTTNCTDKNHWFLITADVFLPQGSSDDIYLTVPDDFSSLPNGSFSLKYNSKTMGSVFINGSNVLKISPEGKAASNVTASFDFLAQLTTDAKKQIQSPGKIDYTFEVSTGSDFTTSINYVAQDLQALTSNGGINADNSTAWFTADIPVSMLNRPLYFTSQEAANTTYQFNTALTSAEIVVAVDAFNQPTRSFSFSAFKDLSDSSQIKLLFNTTINGGKYIRVNFFTNVLNTASIGNTVSLDYANQLSKRNAITVTSNLYSSSQSNVQNQDSDESSNNLASSTATQETYETYYLESTTEPGVYTEIGTWIPISTLSSHIATTSATSSVLDSLNSISSPSISTSFVSSTPVTTSLLAANSSTSYTATKTKAAPGKLLLGSKSNSSEEYLTYSVITTTINGEVITLTSLTPISTLSSVMPSTQGFYLNKTASSQSTFLTAAEDSIITKSKSALSSDSATSTSVSAISSSLQTKFNNSTTTSTESHGTTTIASSKSTSVEVDSYKTYAVITKDDSGAFTTYTSVRALSTLSSSSVPASSQVVVTKDKGDFTTYASGYPLTTLNSGSASRANIISSSSRGAFTKDDSESFTSYSKSPTAPTTSPSSTSAISSRVASSTVLTNSVMNSTSSLWIQTQLTSTGDLQTSHSVLMYQDGGARASAGFGGLLVSFVLLWIL</sequence>
<dbReference type="Proteomes" id="UP000005627">
    <property type="component" value="Chromosome 1"/>
</dbReference>
<keyword evidence="2" id="KW-0732">Signal</keyword>